<dbReference type="EMBL" id="ABCP01000011">
    <property type="protein sequence ID" value="EDM47906.1"/>
    <property type="molecule type" value="Genomic_DNA"/>
</dbReference>
<evidence type="ECO:0000313" key="3">
    <source>
        <dbReference type="Proteomes" id="UP000005856"/>
    </source>
</evidence>
<feature type="domain" description="Thiolase N-terminal" evidence="1">
    <location>
        <begin position="6"/>
        <end position="87"/>
    </location>
</feature>
<accession>A6EZZ3</accession>
<reference evidence="2 3" key="1">
    <citation type="submission" date="2007-06" db="EMBL/GenBank/DDBJ databases">
        <authorList>
            <person name="Green D."/>
            <person name="Ferriera S."/>
            <person name="Johnson J."/>
            <person name="Kravitz S."/>
            <person name="Beeson K."/>
            <person name="Sutton G."/>
            <person name="Rogers Y.-H."/>
            <person name="Friedman R."/>
            <person name="Frazier M."/>
            <person name="Venter J.C."/>
        </authorList>
    </citation>
    <scope>NUCLEOTIDE SEQUENCE [LARGE SCALE GENOMIC DNA]</scope>
    <source>
        <strain evidence="2 3">DG893</strain>
    </source>
</reference>
<keyword evidence="3" id="KW-1185">Reference proteome</keyword>
<gene>
    <name evidence="2" type="ORF">MDG893_14990</name>
</gene>
<dbReference type="Gene3D" id="3.40.47.10">
    <property type="match status" value="1"/>
</dbReference>
<evidence type="ECO:0000313" key="2">
    <source>
        <dbReference type="EMBL" id="EDM47906.1"/>
    </source>
</evidence>
<dbReference type="STRING" id="443152.MDG893_14990"/>
<dbReference type="RefSeq" id="WP_007153589.1">
    <property type="nucleotide sequence ID" value="NZ_ABCP01000011.1"/>
</dbReference>
<dbReference type="InterPro" id="IPR020616">
    <property type="entry name" value="Thiolase_N"/>
</dbReference>
<dbReference type="SUPFAM" id="SSF53901">
    <property type="entry name" value="Thiolase-like"/>
    <property type="match status" value="1"/>
</dbReference>
<dbReference type="Proteomes" id="UP000005856">
    <property type="component" value="Unassembled WGS sequence"/>
</dbReference>
<dbReference type="InterPro" id="IPR016039">
    <property type="entry name" value="Thiolase-like"/>
</dbReference>
<comment type="caution">
    <text evidence="2">The sequence shown here is derived from an EMBL/GenBank/DDBJ whole genome shotgun (WGS) entry which is preliminary data.</text>
</comment>
<evidence type="ECO:0000259" key="1">
    <source>
        <dbReference type="Pfam" id="PF00108"/>
    </source>
</evidence>
<protein>
    <submittedName>
        <fullName evidence="2">Beta-ketoadipyl CoA thiolase PcaF</fullName>
    </submittedName>
</protein>
<dbReference type="GO" id="GO:0016747">
    <property type="term" value="F:acyltransferase activity, transferring groups other than amino-acyl groups"/>
    <property type="evidence" value="ECO:0007669"/>
    <property type="project" value="InterPro"/>
</dbReference>
<organism evidence="2 3">
    <name type="scientific">Marinobacter algicola DG893</name>
    <dbReference type="NCBI Taxonomy" id="443152"/>
    <lineage>
        <taxon>Bacteria</taxon>
        <taxon>Pseudomonadati</taxon>
        <taxon>Pseudomonadota</taxon>
        <taxon>Gammaproteobacteria</taxon>
        <taxon>Pseudomonadales</taxon>
        <taxon>Marinobacteraceae</taxon>
        <taxon>Marinobacter</taxon>
    </lineage>
</organism>
<sequence length="127" mass="14032">MDPFGTASRAIRAGEMNLVLAGGVQSMSHEPYVMGKADSTYSRGQPVEGNTIGWRFVNPLMKKQYDIDSMPETAEKVAEQYQVSRERSGFICLPLTGKDRPSSDKRHLYRGKHAHLHSAPKAGLANI</sequence>
<dbReference type="AlphaFoldDB" id="A6EZZ3"/>
<proteinExistence type="predicted"/>
<dbReference type="Pfam" id="PF00108">
    <property type="entry name" value="Thiolase_N"/>
    <property type="match status" value="1"/>
</dbReference>
<dbReference type="eggNOG" id="COG0183">
    <property type="taxonomic scope" value="Bacteria"/>
</dbReference>
<name>A6EZZ3_9GAMM</name>